<dbReference type="EMBL" id="JAWRVG010000033">
    <property type="protein sequence ID" value="KAK4068247.1"/>
    <property type="molecule type" value="Genomic_DNA"/>
</dbReference>
<reference evidence="1" key="1">
    <citation type="submission" date="2023-11" db="EMBL/GenBank/DDBJ databases">
        <title>The genome sequences of three competitors of mushroom-forming fungi.</title>
        <authorList>
            <person name="Beijen E."/>
            <person name="Ohm R.A."/>
        </authorList>
    </citation>
    <scope>NUCLEOTIDE SEQUENCE</scope>
    <source>
        <strain evidence="1">CBS 100526</strain>
    </source>
</reference>
<name>A0AAE1M2S9_9HYPO</name>
<organism evidence="1 2">
    <name type="scientific">Trichoderma aggressivum f. europaeum</name>
    <dbReference type="NCBI Taxonomy" id="173218"/>
    <lineage>
        <taxon>Eukaryota</taxon>
        <taxon>Fungi</taxon>
        <taxon>Dikarya</taxon>
        <taxon>Ascomycota</taxon>
        <taxon>Pezizomycotina</taxon>
        <taxon>Sordariomycetes</taxon>
        <taxon>Hypocreomycetidae</taxon>
        <taxon>Hypocreales</taxon>
        <taxon>Hypocreaceae</taxon>
        <taxon>Trichoderma</taxon>
    </lineage>
</organism>
<proteinExistence type="predicted"/>
<comment type="caution">
    <text evidence="1">The sequence shown here is derived from an EMBL/GenBank/DDBJ whole genome shotgun (WGS) entry which is preliminary data.</text>
</comment>
<dbReference type="GeneID" id="87922136"/>
<keyword evidence="2" id="KW-1185">Reference proteome</keyword>
<protein>
    <submittedName>
        <fullName evidence="1">Uncharacterized protein</fullName>
    </submittedName>
</protein>
<dbReference type="RefSeq" id="XP_062753547.1">
    <property type="nucleotide sequence ID" value="XM_062902231.1"/>
</dbReference>
<accession>A0AAE1M2S9</accession>
<dbReference type="Proteomes" id="UP001273209">
    <property type="component" value="Unassembled WGS sequence"/>
</dbReference>
<evidence type="ECO:0000313" key="1">
    <source>
        <dbReference type="EMBL" id="KAK4068247.1"/>
    </source>
</evidence>
<evidence type="ECO:0000313" key="2">
    <source>
        <dbReference type="Proteomes" id="UP001273209"/>
    </source>
</evidence>
<gene>
    <name evidence="1" type="ORF">Triagg1_7490</name>
</gene>
<sequence>MGNTMASGTEPSPPLALLAGGLFEMASYLDTTGGRVDDLIDVELNDREIAGWRSGLVGLDTRYSTFKMNHLFYPEPLEQIHVGRGPNGYENVLTAEADETFYNWEHETLKAKLMRLCPPPLWPSGSYKAYCPRPILINNHHQSVLRELNAALVTSVTDIVSRWWLDAAAEFPKRMPLGEKEQDLLKYVGHQSIIGNLPEYEQRRGSWRPDFMVEEIKLQDGVAVENFRITEINARFSFNGFMHATYGHMALDDTGMGSHGLVSAARPKEIVDGLFTLFRRDRPVHLLKGEEAGMDIHMFVDAFKRRMGYAPRIITPADLRLVPDARSKSGYKLCAVSKKPERGDAVPDVSTFSFISNGEVVEQIYQVGLELHQRELLAMKPEMLREISMRCFNDMRTILLVHDKRMLGIIKQELARQVFLGIITERQAMILDRSIADTYLPGSNELRDLLIHSEAHPEVRQDYILKPIRSGKGDGIKFGDSITDEEWMAALKLQLSPNLELERCCVIQRRIIPRLYGVVLKASGERVSYPLIGTFMVINGGLLGLALWRSSDDRICAISHGGAWLCSVIRKDKVAAGESVSETFC</sequence>
<dbReference type="SUPFAM" id="SSF56059">
    <property type="entry name" value="Glutathione synthetase ATP-binding domain-like"/>
    <property type="match status" value="1"/>
</dbReference>
<dbReference type="AlphaFoldDB" id="A0AAE1M2S9"/>